<protein>
    <submittedName>
        <fullName evidence="1">Uncharacterized protein</fullName>
    </submittedName>
</protein>
<comment type="caution">
    <text evidence="1">The sequence shown here is derived from an EMBL/GenBank/DDBJ whole genome shotgun (WGS) entry which is preliminary data.</text>
</comment>
<evidence type="ECO:0000313" key="2">
    <source>
        <dbReference type="Proteomes" id="UP000578000"/>
    </source>
</evidence>
<organism evidence="1 2">
    <name type="scientific">Acetobacter lovaniensis</name>
    <dbReference type="NCBI Taxonomy" id="104100"/>
    <lineage>
        <taxon>Bacteria</taxon>
        <taxon>Pseudomonadati</taxon>
        <taxon>Pseudomonadota</taxon>
        <taxon>Alphaproteobacteria</taxon>
        <taxon>Acetobacterales</taxon>
        <taxon>Acetobacteraceae</taxon>
        <taxon>Acetobacter</taxon>
    </lineage>
</organism>
<dbReference type="AlphaFoldDB" id="A0A841QKC2"/>
<reference evidence="1 2" key="1">
    <citation type="submission" date="2020-08" db="EMBL/GenBank/DDBJ databases">
        <title>Genomic Encyclopedia of Type Strains, Phase IV (KMG-IV): sequencing the most valuable type-strain genomes for metagenomic binning, comparative biology and taxonomic classification.</title>
        <authorList>
            <person name="Goeker M."/>
        </authorList>
    </citation>
    <scope>NUCLEOTIDE SEQUENCE [LARGE SCALE GENOMIC DNA]</scope>
    <source>
        <strain evidence="1 2">DSM 4491</strain>
    </source>
</reference>
<name>A0A841QKC2_9PROT</name>
<proteinExistence type="predicted"/>
<accession>A0A841QKC2</accession>
<evidence type="ECO:0000313" key="1">
    <source>
        <dbReference type="EMBL" id="MBB6458432.1"/>
    </source>
</evidence>
<dbReference type="Proteomes" id="UP000578000">
    <property type="component" value="Unassembled WGS sequence"/>
</dbReference>
<gene>
    <name evidence="1" type="ORF">HNR55_003041</name>
</gene>
<dbReference type="RefSeq" id="WP_166116644.1">
    <property type="nucleotide sequence ID" value="NZ_BAABDB010000001.1"/>
</dbReference>
<dbReference type="EMBL" id="JACHIE010000020">
    <property type="protein sequence ID" value="MBB6458432.1"/>
    <property type="molecule type" value="Genomic_DNA"/>
</dbReference>
<sequence>MRPSNAVPGFGPFSIARLTGDAFATGCNAGHFDPAAFPLTAGAGEECDHAHTRLVNTAVIAAIGQVSEDARRTA</sequence>
<keyword evidence="2" id="KW-1185">Reference proteome</keyword>